<evidence type="ECO:0000259" key="7">
    <source>
        <dbReference type="PROSITE" id="PS51352"/>
    </source>
</evidence>
<gene>
    <name evidence="6" type="primary">tpx</name>
    <name evidence="8" type="ORF">M2350_000425</name>
</gene>
<evidence type="ECO:0000256" key="5">
    <source>
        <dbReference type="ARBA" id="ARBA00023284"/>
    </source>
</evidence>
<comment type="similarity">
    <text evidence="6">Belongs to the peroxiredoxin family. Tpx subfamily.</text>
</comment>
<sequence>MVQERANVVTFRGNPLTLLGPDLQVGEKAPDFRVVDTDLNPVTLKDFAGKVLLISVTPSLDTPVCDLQGRKFNELAANLSEDVVVVNISVDLPFAQKRWCGANNIDRIKVLSDYQDRDFGLKYGVLIKELKLLARSVWIIDKDGVIRYKQIVPEVTNEPNYDEAMEALRQIVGQ</sequence>
<comment type="caution">
    <text evidence="6">Lacks conserved residue(s) required for the propagation of feature annotation.</text>
</comment>
<dbReference type="Pfam" id="PF08534">
    <property type="entry name" value="Redoxin"/>
    <property type="match status" value="1"/>
</dbReference>
<feature type="active site" description="Cysteine sulfenic acid (-SOH) intermediate" evidence="6">
    <location>
        <position position="65"/>
    </location>
</feature>
<organism evidence="8 9">
    <name type="scientific">Candidatus Fervidibacter sacchari</name>
    <dbReference type="NCBI Taxonomy" id="1448929"/>
    <lineage>
        <taxon>Bacteria</taxon>
        <taxon>Candidatus Fervidibacterota</taxon>
        <taxon>Candidatus Fervidibacter</taxon>
    </lineage>
</organism>
<dbReference type="HAMAP" id="MF_00269">
    <property type="entry name" value="Tpx"/>
    <property type="match status" value="1"/>
</dbReference>
<dbReference type="InterPro" id="IPR050455">
    <property type="entry name" value="Tpx_Peroxidase_subfamily"/>
</dbReference>
<dbReference type="InterPro" id="IPR013766">
    <property type="entry name" value="Thioredoxin_domain"/>
</dbReference>
<evidence type="ECO:0000256" key="4">
    <source>
        <dbReference type="ARBA" id="ARBA00023157"/>
    </source>
</evidence>
<dbReference type="PROSITE" id="PS51352">
    <property type="entry name" value="THIOREDOXIN_2"/>
    <property type="match status" value="1"/>
</dbReference>
<dbReference type="InterPro" id="IPR013740">
    <property type="entry name" value="Redoxin"/>
</dbReference>
<name>A0ABT2EM50_9BACT</name>
<feature type="domain" description="Thioredoxin" evidence="7">
    <location>
        <begin position="23"/>
        <end position="173"/>
    </location>
</feature>
<dbReference type="SUPFAM" id="SSF52833">
    <property type="entry name" value="Thioredoxin-like"/>
    <property type="match status" value="1"/>
</dbReference>
<comment type="subunit">
    <text evidence="6">Homodimer.</text>
</comment>
<dbReference type="CDD" id="cd03014">
    <property type="entry name" value="PRX_Atyp2cys"/>
    <property type="match status" value="1"/>
</dbReference>
<comment type="caution">
    <text evidence="8">The sequence shown here is derived from an EMBL/GenBank/DDBJ whole genome shotgun (WGS) entry which is preliminary data.</text>
</comment>
<protein>
    <recommendedName>
        <fullName evidence="6">Thiol peroxidase</fullName>
        <shortName evidence="6">Tpx</shortName>
        <ecNumber evidence="6">1.11.1.24</ecNumber>
    </recommendedName>
    <alternativeName>
        <fullName evidence="6">Peroxiredoxin tpx</fullName>
        <shortName evidence="6">Prx</shortName>
    </alternativeName>
    <alternativeName>
        <fullName evidence="6">Thioredoxin peroxidase</fullName>
    </alternativeName>
    <alternativeName>
        <fullName evidence="6">Thioredoxin-dependent peroxiredoxin</fullName>
    </alternativeName>
</protein>
<keyword evidence="1 6" id="KW-0575">Peroxidase</keyword>
<dbReference type="NCBIfam" id="NF001808">
    <property type="entry name" value="PRK00522.1"/>
    <property type="match status" value="1"/>
</dbReference>
<evidence type="ECO:0000256" key="3">
    <source>
        <dbReference type="ARBA" id="ARBA00023002"/>
    </source>
</evidence>
<dbReference type="PANTHER" id="PTHR43110">
    <property type="entry name" value="THIOL PEROXIDASE"/>
    <property type="match status" value="1"/>
</dbReference>
<dbReference type="GO" id="GO:0140824">
    <property type="term" value="F:thioredoxin-dependent peroxiredoxin activity"/>
    <property type="evidence" value="ECO:0007669"/>
    <property type="project" value="UniProtKB-EC"/>
</dbReference>
<dbReference type="EC" id="1.11.1.24" evidence="6"/>
<evidence type="ECO:0000256" key="2">
    <source>
        <dbReference type="ARBA" id="ARBA00022862"/>
    </source>
</evidence>
<dbReference type="RefSeq" id="WP_259093153.1">
    <property type="nucleotide sequence ID" value="NZ_CP130454.1"/>
</dbReference>
<evidence type="ECO:0000313" key="9">
    <source>
        <dbReference type="Proteomes" id="UP001204798"/>
    </source>
</evidence>
<comment type="catalytic activity">
    <reaction evidence="6">
        <text>a hydroperoxide + [thioredoxin]-dithiol = an alcohol + [thioredoxin]-disulfide + H2O</text>
        <dbReference type="Rhea" id="RHEA:62620"/>
        <dbReference type="Rhea" id="RHEA-COMP:10698"/>
        <dbReference type="Rhea" id="RHEA-COMP:10700"/>
        <dbReference type="ChEBI" id="CHEBI:15377"/>
        <dbReference type="ChEBI" id="CHEBI:29950"/>
        <dbReference type="ChEBI" id="CHEBI:30879"/>
        <dbReference type="ChEBI" id="CHEBI:35924"/>
        <dbReference type="ChEBI" id="CHEBI:50058"/>
        <dbReference type="EC" id="1.11.1.24"/>
    </reaction>
</comment>
<dbReference type="InterPro" id="IPR036249">
    <property type="entry name" value="Thioredoxin-like_sf"/>
</dbReference>
<reference evidence="8 9" key="1">
    <citation type="submission" date="2022-08" db="EMBL/GenBank/DDBJ databases">
        <title>Bacterial and archaeal communities from various locations to study Microbial Dark Matter (Phase II).</title>
        <authorList>
            <person name="Stepanauskas R."/>
        </authorList>
    </citation>
    <scope>NUCLEOTIDE SEQUENCE [LARGE SCALE GENOMIC DNA]</scope>
    <source>
        <strain evidence="8 9">PD1</strain>
    </source>
</reference>
<dbReference type="InterPro" id="IPR018219">
    <property type="entry name" value="Tpx_CS"/>
</dbReference>
<dbReference type="EMBL" id="JANUCP010000001">
    <property type="protein sequence ID" value="MCS3918028.1"/>
    <property type="molecule type" value="Genomic_DNA"/>
</dbReference>
<evidence type="ECO:0000313" key="8">
    <source>
        <dbReference type="EMBL" id="MCS3918028.1"/>
    </source>
</evidence>
<comment type="function">
    <text evidence="6">Thiol-specific peroxidase that catalyzes the reduction of hydrogen peroxide and organic hydroperoxides to water and alcohols, respectively. Plays a role in cell protection against oxidative stress by detoxifying peroxides.</text>
</comment>
<dbReference type="Gene3D" id="3.40.30.10">
    <property type="entry name" value="Glutaredoxin"/>
    <property type="match status" value="1"/>
</dbReference>
<dbReference type="InterPro" id="IPR002065">
    <property type="entry name" value="TPX"/>
</dbReference>
<keyword evidence="2 6" id="KW-0049">Antioxidant</keyword>
<keyword evidence="4" id="KW-1015">Disulfide bond</keyword>
<keyword evidence="5 6" id="KW-0676">Redox-active center</keyword>
<keyword evidence="9" id="KW-1185">Reference proteome</keyword>
<dbReference type="PANTHER" id="PTHR43110:SF1">
    <property type="entry name" value="THIOL PEROXIDASE"/>
    <property type="match status" value="1"/>
</dbReference>
<dbReference type="Proteomes" id="UP001204798">
    <property type="component" value="Unassembled WGS sequence"/>
</dbReference>
<accession>A0ABT2EM50</accession>
<evidence type="ECO:0000256" key="1">
    <source>
        <dbReference type="ARBA" id="ARBA00022559"/>
    </source>
</evidence>
<dbReference type="PROSITE" id="PS01265">
    <property type="entry name" value="TPX"/>
    <property type="match status" value="1"/>
</dbReference>
<keyword evidence="3 6" id="KW-0560">Oxidoreductase</keyword>
<proteinExistence type="inferred from homology"/>
<evidence type="ECO:0000256" key="6">
    <source>
        <dbReference type="HAMAP-Rule" id="MF_00269"/>
    </source>
</evidence>